<feature type="compositionally biased region" description="Polar residues" evidence="2">
    <location>
        <begin position="136"/>
        <end position="149"/>
    </location>
</feature>
<organism evidence="3 4">
    <name type="scientific">Ignelater luminosus</name>
    <name type="common">Cucubano</name>
    <name type="synonym">Pyrophorus luminosus</name>
    <dbReference type="NCBI Taxonomy" id="2038154"/>
    <lineage>
        <taxon>Eukaryota</taxon>
        <taxon>Metazoa</taxon>
        <taxon>Ecdysozoa</taxon>
        <taxon>Arthropoda</taxon>
        <taxon>Hexapoda</taxon>
        <taxon>Insecta</taxon>
        <taxon>Pterygota</taxon>
        <taxon>Neoptera</taxon>
        <taxon>Endopterygota</taxon>
        <taxon>Coleoptera</taxon>
        <taxon>Polyphaga</taxon>
        <taxon>Elateriformia</taxon>
        <taxon>Elateroidea</taxon>
        <taxon>Elateridae</taxon>
        <taxon>Agrypninae</taxon>
        <taxon>Pyrophorini</taxon>
        <taxon>Ignelater</taxon>
    </lineage>
</organism>
<evidence type="ECO:0000256" key="2">
    <source>
        <dbReference type="SAM" id="MobiDB-lite"/>
    </source>
</evidence>
<sequence length="702" mass="79581">MSSSSSNSSDSEESTPVKGQKVKSGTSKQSSSSDSDFVNRKEAKPGSSKKSETAKDKSKHLSHQSTPLQDNAMTSSKLMFQKMLMGSNNKLAELLKNKQSVAAKNKDVSPSPVKGILKTSNKSKSNDAEIEFDPIASSTQIKEVSMSETPTDKAKRIKQKAKDYVSETESSSDENVSKTPRNNLKKDKKKHQKEIPTVTSKKQKFAQNSTSGDSSDSEDETQIEKVKAKQDPKKFKKVQKDSSSSSSSSDELSSNKHNPSKDLNDFSDNESENRKNKLKAKDRNQNDSFQSESDLNPGSNKKDKKNKKHRKTSSSESESESDVEKNLSAPSKLTSQFEKFESYHKGIKRINEEHNLLGNIKSNDEIFLVQIPKKLEPKSLIGTRISLTETTRVPGDSRKYDCIPSQKPQKDPVAIFTNTEKIHLIKSAGNIKIQKHIKSKNIPDLSDMWINPVTSFPENLKQRHPLFGADYSDKVNLEEHVQAKLKAAIESYAKQKKKKKKHKKKEMDVSQEEQQEEIFKFLNQTDSSAKHVKIKKEADSEKNFKGWKAKIKKEIESEKSSEELETKLKKKKKKKEKSESIESEGQIEEFSTKKKKNKKHKKHSYDDELDGSLKNEEPKSSKKQKSDTVEYNSSKKIKKENSEDAMQLINEMLLSKSMEISASKEKKKRKHSHSIVEDAHEENKNSDLETKKKKHKKEHKTL</sequence>
<keyword evidence="4" id="KW-1185">Reference proteome</keyword>
<comment type="caution">
    <text evidence="3">The sequence shown here is derived from an EMBL/GenBank/DDBJ whole genome shotgun (WGS) entry which is preliminary data.</text>
</comment>
<reference evidence="3" key="1">
    <citation type="submission" date="2019-08" db="EMBL/GenBank/DDBJ databases">
        <title>The genome of the North American firefly Photinus pyralis.</title>
        <authorList>
            <consortium name="Photinus pyralis genome working group"/>
            <person name="Fallon T.R."/>
            <person name="Sander Lower S.E."/>
            <person name="Weng J.-K."/>
        </authorList>
    </citation>
    <scope>NUCLEOTIDE SEQUENCE</scope>
    <source>
        <strain evidence="3">TRF0915ILg1</strain>
        <tissue evidence="3">Whole body</tissue>
    </source>
</reference>
<gene>
    <name evidence="3" type="ORF">ILUMI_05721</name>
</gene>
<dbReference type="AlphaFoldDB" id="A0A8K0D9Y8"/>
<proteinExistence type="predicted"/>
<evidence type="ECO:0000313" key="3">
    <source>
        <dbReference type="EMBL" id="KAF2900469.1"/>
    </source>
</evidence>
<feature type="compositionally biased region" description="Basic and acidic residues" evidence="2">
    <location>
        <begin position="674"/>
        <end position="690"/>
    </location>
</feature>
<feature type="compositionally biased region" description="Basic residues" evidence="2">
    <location>
        <begin position="593"/>
        <end position="603"/>
    </location>
</feature>
<feature type="compositionally biased region" description="Polar residues" evidence="2">
    <location>
        <begin position="197"/>
        <end position="208"/>
    </location>
</feature>
<feature type="region of interest" description="Disordered" evidence="2">
    <location>
        <begin position="660"/>
        <end position="702"/>
    </location>
</feature>
<feature type="region of interest" description="Disordered" evidence="2">
    <location>
        <begin position="1"/>
        <end position="74"/>
    </location>
</feature>
<evidence type="ECO:0000313" key="4">
    <source>
        <dbReference type="Proteomes" id="UP000801492"/>
    </source>
</evidence>
<feature type="region of interest" description="Disordered" evidence="2">
    <location>
        <begin position="555"/>
        <end position="643"/>
    </location>
</feature>
<keyword evidence="1" id="KW-0175">Coiled coil</keyword>
<feature type="compositionally biased region" description="Basic residues" evidence="2">
    <location>
        <begin position="691"/>
        <end position="702"/>
    </location>
</feature>
<feature type="compositionally biased region" description="Basic and acidic residues" evidence="2">
    <location>
        <begin position="555"/>
        <end position="567"/>
    </location>
</feature>
<name>A0A8K0D9Y8_IGNLU</name>
<feature type="compositionally biased region" description="Basic and acidic residues" evidence="2">
    <location>
        <begin position="611"/>
        <end position="628"/>
    </location>
</feature>
<feature type="compositionally biased region" description="Low complexity" evidence="2">
    <location>
        <begin position="17"/>
        <end position="36"/>
    </location>
</feature>
<feature type="compositionally biased region" description="Polar residues" evidence="2">
    <location>
        <begin position="286"/>
        <end position="298"/>
    </location>
</feature>
<feature type="compositionally biased region" description="Polar residues" evidence="2">
    <location>
        <begin position="167"/>
        <end position="182"/>
    </location>
</feature>
<protein>
    <submittedName>
        <fullName evidence="3">Uncharacterized protein</fullName>
    </submittedName>
</protein>
<feature type="region of interest" description="Disordered" evidence="2">
    <location>
        <begin position="100"/>
        <end position="330"/>
    </location>
</feature>
<feature type="compositionally biased region" description="Low complexity" evidence="2">
    <location>
        <begin position="241"/>
        <end position="256"/>
    </location>
</feature>
<dbReference type="EMBL" id="VTPC01002179">
    <property type="protein sequence ID" value="KAF2900469.1"/>
    <property type="molecule type" value="Genomic_DNA"/>
</dbReference>
<feature type="compositionally biased region" description="Basic and acidic residues" evidence="2">
    <location>
        <begin position="222"/>
        <end position="233"/>
    </location>
</feature>
<feature type="compositionally biased region" description="Basic and acidic residues" evidence="2">
    <location>
        <begin position="150"/>
        <end position="165"/>
    </location>
</feature>
<feature type="compositionally biased region" description="Basic residues" evidence="2">
    <location>
        <begin position="302"/>
        <end position="312"/>
    </location>
</feature>
<feature type="compositionally biased region" description="Polar residues" evidence="2">
    <location>
        <begin position="63"/>
        <end position="74"/>
    </location>
</feature>
<accession>A0A8K0D9Y8</accession>
<dbReference type="Proteomes" id="UP000801492">
    <property type="component" value="Unassembled WGS sequence"/>
</dbReference>
<feature type="compositionally biased region" description="Basic and acidic residues" evidence="2">
    <location>
        <begin position="271"/>
        <end position="285"/>
    </location>
</feature>
<feature type="coiled-coil region" evidence="1">
    <location>
        <begin position="485"/>
        <end position="513"/>
    </location>
</feature>
<evidence type="ECO:0000256" key="1">
    <source>
        <dbReference type="SAM" id="Coils"/>
    </source>
</evidence>
<feature type="compositionally biased region" description="Basic and acidic residues" evidence="2">
    <location>
        <begin position="37"/>
        <end position="56"/>
    </location>
</feature>
<dbReference type="OrthoDB" id="8197684at2759"/>